<sequence length="493" mass="55254">MSFYNENITSSVSASTTAPAAVVSTLNISSAPATAHAAAVISPSSTLSVSVSATAHAAVGLEQVSHVVAEVVCVVKDGRKCAEVSTLKSCLKKADRVSIPKKQLWTAIHQLIVYDVQPEERYDTDKFPLEAGEIGWDQWRAQKEWNVDNRAHNENEGDYILSKMEEDADWDPDFDLDLDYQRRDANEMVKLQEVVRLVNVLEDFAVDFEEAFKAEQNALKSSDSGWDLYLFGANPSLLDEDAPFDTTGDPKHPDNIFDREIERLNEARANYHQLIKEIEARRKELEALINEEVMRLMAIELDAEEERKQQNALKPAESDWTLYLYGANPAIDEEEPPFALTPCDSDLSLALFANEVAANVVEKPTKKVVAIFTDRNAEIESLGIPLSQSDKDIRVRISRNETPFLSVTDEIFFEPGRLPFEYRLAVQEEDGEMSMLMDVSLSKDEATIGLKSSDSNMVVRFRTMDDVTFTDMSMFTDEVIGTLLPSLVSVDQF</sequence>
<accession>A0ACC2V626</accession>
<keyword evidence="2" id="KW-1185">Reference proteome</keyword>
<gene>
    <name evidence="1" type="ORF">QFC21_005875</name>
</gene>
<name>A0ACC2V626_9TREE</name>
<protein>
    <submittedName>
        <fullName evidence="1">Uncharacterized protein</fullName>
    </submittedName>
</protein>
<organism evidence="1 2">
    <name type="scientific">Naganishia friedmannii</name>
    <dbReference type="NCBI Taxonomy" id="89922"/>
    <lineage>
        <taxon>Eukaryota</taxon>
        <taxon>Fungi</taxon>
        <taxon>Dikarya</taxon>
        <taxon>Basidiomycota</taxon>
        <taxon>Agaricomycotina</taxon>
        <taxon>Tremellomycetes</taxon>
        <taxon>Filobasidiales</taxon>
        <taxon>Filobasidiaceae</taxon>
        <taxon>Naganishia</taxon>
    </lineage>
</organism>
<evidence type="ECO:0000313" key="1">
    <source>
        <dbReference type="EMBL" id="KAJ9094717.1"/>
    </source>
</evidence>
<proteinExistence type="predicted"/>
<dbReference type="Proteomes" id="UP001227268">
    <property type="component" value="Unassembled WGS sequence"/>
</dbReference>
<dbReference type="EMBL" id="JASBWT010000024">
    <property type="protein sequence ID" value="KAJ9094717.1"/>
    <property type="molecule type" value="Genomic_DNA"/>
</dbReference>
<reference evidence="1" key="1">
    <citation type="submission" date="2023-04" db="EMBL/GenBank/DDBJ databases">
        <title>Draft Genome sequencing of Naganishia species isolated from polar environments using Oxford Nanopore Technology.</title>
        <authorList>
            <person name="Leo P."/>
            <person name="Venkateswaran K."/>
        </authorList>
    </citation>
    <scope>NUCLEOTIDE SEQUENCE</scope>
    <source>
        <strain evidence="1">MNA-CCFEE 5423</strain>
    </source>
</reference>
<comment type="caution">
    <text evidence="1">The sequence shown here is derived from an EMBL/GenBank/DDBJ whole genome shotgun (WGS) entry which is preliminary data.</text>
</comment>
<evidence type="ECO:0000313" key="2">
    <source>
        <dbReference type="Proteomes" id="UP001227268"/>
    </source>
</evidence>